<feature type="coiled-coil region" evidence="1">
    <location>
        <begin position="17"/>
        <end position="76"/>
    </location>
</feature>
<feature type="coiled-coil region" evidence="1">
    <location>
        <begin position="186"/>
        <end position="213"/>
    </location>
</feature>
<dbReference type="RefSeq" id="WP_418890091.1">
    <property type="nucleotide sequence ID" value="NZ_JBEUWX010000001.1"/>
</dbReference>
<organism evidence="3 4">
    <name type="scientific">Dentiradicibacter hellwigii</name>
    <dbReference type="NCBI Taxonomy" id="3149053"/>
    <lineage>
        <taxon>Bacteria</taxon>
        <taxon>Pseudomonadati</taxon>
        <taxon>Pseudomonadota</taxon>
        <taxon>Betaproteobacteria</taxon>
        <taxon>Rhodocyclales</taxon>
        <taxon>Rhodocyclaceae</taxon>
        <taxon>Dentiradicibacter</taxon>
    </lineage>
</organism>
<evidence type="ECO:0000256" key="2">
    <source>
        <dbReference type="SAM" id="MobiDB-lite"/>
    </source>
</evidence>
<dbReference type="EMBL" id="JBEUWX010000001">
    <property type="protein sequence ID" value="MFA9948926.1"/>
    <property type="molecule type" value="Genomic_DNA"/>
</dbReference>
<dbReference type="InterPro" id="IPR001623">
    <property type="entry name" value="DnaJ_domain"/>
</dbReference>
<feature type="compositionally biased region" description="Low complexity" evidence="2">
    <location>
        <begin position="280"/>
        <end position="290"/>
    </location>
</feature>
<dbReference type="CDD" id="cd06257">
    <property type="entry name" value="DnaJ"/>
    <property type="match status" value="1"/>
</dbReference>
<dbReference type="Proteomes" id="UP001574673">
    <property type="component" value="Unassembled WGS sequence"/>
</dbReference>
<reference evidence="4" key="1">
    <citation type="submission" date="2024-06" db="EMBL/GenBank/DDBJ databases">
        <title>Radixoralia hellwigii gen. nov., sp nov., isolated from a root canal in the human oral cavity.</title>
        <authorList>
            <person name="Bartsch S."/>
            <person name="Wittmer A."/>
            <person name="Schulz A.-K."/>
            <person name="Neumann-Schaal M."/>
            <person name="Wolf J."/>
            <person name="Gronow S."/>
            <person name="Tennert C."/>
            <person name="Haecker G."/>
            <person name="Cieplik F."/>
            <person name="Al-Ahmad A."/>
        </authorList>
    </citation>
    <scope>NUCLEOTIDE SEQUENCE [LARGE SCALE GENOMIC DNA]</scope>
    <source>
        <strain evidence="4">Wk13</strain>
    </source>
</reference>
<evidence type="ECO:0000313" key="4">
    <source>
        <dbReference type="Proteomes" id="UP001574673"/>
    </source>
</evidence>
<comment type="caution">
    <text evidence="3">The sequence shown here is derived from an EMBL/GenBank/DDBJ whole genome shotgun (WGS) entry which is preliminary data.</text>
</comment>
<feature type="region of interest" description="Disordered" evidence="2">
    <location>
        <begin position="262"/>
        <end position="301"/>
    </location>
</feature>
<dbReference type="SUPFAM" id="SSF46565">
    <property type="entry name" value="Chaperone J-domain"/>
    <property type="match status" value="1"/>
</dbReference>
<protein>
    <recommendedName>
        <fullName evidence="5">J domain-containing protein</fullName>
    </recommendedName>
</protein>
<sequence length="424" mass="47845">MTGLVISDRKSPEQEELEGKLSQIDALESEFAQLQLEYSTFAGELSAFCNRYYLRVGGLFARLDSLRAEIKALEAQNNPDDEAMRAAAEAARKQAQETWEEVGQTIEEDPVIFQPSADLKLAYRQAAKLIHPDRADNEEDRSLRDRLMAEINSAYAHGDIDTITELVDRYREKLNEPDTEDIGTRLVKAIRNIARLRAKLGQLRDSIEELKSSHWAKLMREISEGEARGEDPLGQLAEKIHADIVAEEARLKQLLNGLQTEAQDAPGEASPSGELPTVGASPEESAPSAKEAAKTSVFRPEGLIHRTERGEKVRSKSEAIIANMFFHLGLDYRYEYPIEGHRTPGIRRPDFTFFDTEGQPILWEHLGMLNDPDYRARWNAKLAWYEDNGFTQGVNLFISRDEADGGLDSLRIRKMAEYLKGLLE</sequence>
<keyword evidence="4" id="KW-1185">Reference proteome</keyword>
<proteinExistence type="predicted"/>
<accession>A0ABV4UB10</accession>
<dbReference type="Gene3D" id="1.10.287.110">
    <property type="entry name" value="DnaJ domain"/>
    <property type="match status" value="1"/>
</dbReference>
<gene>
    <name evidence="3" type="ORF">ABCS64_01050</name>
</gene>
<dbReference type="InterPro" id="IPR036869">
    <property type="entry name" value="J_dom_sf"/>
</dbReference>
<evidence type="ECO:0000256" key="1">
    <source>
        <dbReference type="SAM" id="Coils"/>
    </source>
</evidence>
<name>A0ABV4UB10_9RHOO</name>
<evidence type="ECO:0000313" key="3">
    <source>
        <dbReference type="EMBL" id="MFA9948926.1"/>
    </source>
</evidence>
<evidence type="ECO:0008006" key="5">
    <source>
        <dbReference type="Google" id="ProtNLM"/>
    </source>
</evidence>
<keyword evidence="1" id="KW-0175">Coiled coil</keyword>